<dbReference type="GO" id="GO:0003677">
    <property type="term" value="F:DNA binding"/>
    <property type="evidence" value="ECO:0007669"/>
    <property type="project" value="InterPro"/>
</dbReference>
<dbReference type="AlphaFoldDB" id="A0A1W7D543"/>
<evidence type="ECO:0000259" key="1">
    <source>
        <dbReference type="PROSITE" id="PS50943"/>
    </source>
</evidence>
<accession>A0A1W7D543</accession>
<dbReference type="Proteomes" id="UP000194218">
    <property type="component" value="Chromosome"/>
</dbReference>
<organism evidence="2 3">
    <name type="scientific">Streptomyces marincola</name>
    <dbReference type="NCBI Taxonomy" id="2878388"/>
    <lineage>
        <taxon>Bacteria</taxon>
        <taxon>Bacillati</taxon>
        <taxon>Actinomycetota</taxon>
        <taxon>Actinomycetes</taxon>
        <taxon>Kitasatosporales</taxon>
        <taxon>Streptomycetaceae</taxon>
        <taxon>Streptomyces</taxon>
    </lineage>
</organism>
<dbReference type="SMART" id="SM00530">
    <property type="entry name" value="HTH_XRE"/>
    <property type="match status" value="1"/>
</dbReference>
<dbReference type="KEGG" id="smao:CAG99_02510"/>
<gene>
    <name evidence="2" type="ORF">CAG99_02510</name>
</gene>
<dbReference type="SUPFAM" id="SSF47413">
    <property type="entry name" value="lambda repressor-like DNA-binding domains"/>
    <property type="match status" value="1"/>
</dbReference>
<dbReference type="PROSITE" id="PS50943">
    <property type="entry name" value="HTH_CROC1"/>
    <property type="match status" value="1"/>
</dbReference>
<dbReference type="EMBL" id="CP021121">
    <property type="protein sequence ID" value="ARQ72115.1"/>
    <property type="molecule type" value="Genomic_DNA"/>
</dbReference>
<dbReference type="CDD" id="cd00093">
    <property type="entry name" value="HTH_XRE"/>
    <property type="match status" value="1"/>
</dbReference>
<dbReference type="SUPFAM" id="SSF48452">
    <property type="entry name" value="TPR-like"/>
    <property type="match status" value="1"/>
</dbReference>
<feature type="domain" description="HTH cro/C1-type" evidence="1">
    <location>
        <begin position="19"/>
        <end position="73"/>
    </location>
</feature>
<protein>
    <recommendedName>
        <fullName evidence="1">HTH cro/C1-type domain-containing protein</fullName>
    </recommendedName>
</protein>
<name>A0A1W7D543_9ACTN</name>
<reference evidence="2 3" key="1">
    <citation type="submission" date="2017-05" db="EMBL/GenBank/DDBJ databases">
        <title>Complete genome sequence of Streptomyces sp. SCSIO 03032 revealed the diverse biosynthetic pathways for its bioactive secondary metabolites.</title>
        <authorList>
            <person name="Ma L."/>
            <person name="Zhu Y."/>
            <person name="Zhang W."/>
            <person name="Zhang G."/>
            <person name="Tian X."/>
            <person name="Zhang S."/>
            <person name="Zhang C."/>
        </authorList>
    </citation>
    <scope>NUCLEOTIDE SEQUENCE [LARGE SCALE GENOMIC DNA]</scope>
    <source>
        <strain evidence="2 3">SCSIO 03032</strain>
    </source>
</reference>
<evidence type="ECO:0000313" key="3">
    <source>
        <dbReference type="Proteomes" id="UP000194218"/>
    </source>
</evidence>
<dbReference type="Gene3D" id="1.10.260.40">
    <property type="entry name" value="lambda repressor-like DNA-binding domains"/>
    <property type="match status" value="1"/>
</dbReference>
<keyword evidence="3" id="KW-1185">Reference proteome</keyword>
<dbReference type="InterPro" id="IPR010982">
    <property type="entry name" value="Lambda_DNA-bd_dom_sf"/>
</dbReference>
<sequence>MSGSEPMSSAARPAPGARLAQLRKERHLTQDQLAAAAAISKSLLSKIEVGDRPLTPATAAALGRAMGLSMADVQGLTPPTAAQESVVDDLRAAMRDYDLPRKREVSGQEVRQRLRQTEELRNAVDLARLMPLLPGLLRDATSHAHRSNTSESWALLGEVYSVVYWLAARHRWLDMAEVAVARETWAAEQMDNPLFSAVAARDRAGTYLNFGDCENGLVVVERAISDAESRLSGDRRDIAVGLLNLRGMTLAGRLPDHREARREAHRHMQYAEHAASHFSREFKVHGLSFGRKNTFTHRFATLIDLGESRSALALADDIAVPLSGLPATRRAPSFINQARARVSLNDNDGALESLARAWDIAPQLVRIHPMAQEVLRVVDSRHKRSNPLLTRLLELAGTGNRGS</sequence>
<dbReference type="InterPro" id="IPR001387">
    <property type="entry name" value="Cro/C1-type_HTH"/>
</dbReference>
<dbReference type="Pfam" id="PF01381">
    <property type="entry name" value="HTH_3"/>
    <property type="match status" value="1"/>
</dbReference>
<proteinExistence type="predicted"/>
<evidence type="ECO:0000313" key="2">
    <source>
        <dbReference type="EMBL" id="ARQ72115.1"/>
    </source>
</evidence>
<dbReference type="InterPro" id="IPR011990">
    <property type="entry name" value="TPR-like_helical_dom_sf"/>
</dbReference>